<dbReference type="EMBL" id="AHMU02000065">
    <property type="protein sequence ID" value="EMN20548.1"/>
    <property type="molecule type" value="Genomic_DNA"/>
</dbReference>
<proteinExistence type="predicted"/>
<accession>M6JLR3</accession>
<comment type="caution">
    <text evidence="1">The sequence shown here is derived from an EMBL/GenBank/DDBJ whole genome shotgun (WGS) entry which is preliminary data.</text>
</comment>
<reference evidence="1 2" key="1">
    <citation type="submission" date="2013-01" db="EMBL/GenBank/DDBJ databases">
        <authorList>
            <person name="Harkins D.M."/>
            <person name="Durkin A.S."/>
            <person name="Brinkac L.M."/>
            <person name="Haft D.H."/>
            <person name="Selengut J.D."/>
            <person name="Sanka R."/>
            <person name="DePew J."/>
            <person name="Purushe J."/>
            <person name="Hartskeerl R.A."/>
            <person name="Ahmed A."/>
            <person name="van der Linden H."/>
            <person name="Goris M.G.A."/>
            <person name="Vinetz J.M."/>
            <person name="Sutton G.G."/>
            <person name="Nierman W.C."/>
            <person name="Fouts D.E."/>
        </authorList>
    </citation>
    <scope>NUCLEOTIDE SEQUENCE [LARGE SCALE GENOMIC DNA]</scope>
    <source>
        <strain evidence="1 2">MAVJ 401</strain>
    </source>
</reference>
<dbReference type="AlphaFoldDB" id="M6JLR3"/>
<evidence type="ECO:0000313" key="2">
    <source>
        <dbReference type="Proteomes" id="UP000012106"/>
    </source>
</evidence>
<name>M6JLR3_9LEPT</name>
<organism evidence="1 2">
    <name type="scientific">Leptospira santarosai serovar Arenal str. MAVJ 401</name>
    <dbReference type="NCBI Taxonomy" id="1049976"/>
    <lineage>
        <taxon>Bacteria</taxon>
        <taxon>Pseudomonadati</taxon>
        <taxon>Spirochaetota</taxon>
        <taxon>Spirochaetia</taxon>
        <taxon>Leptospirales</taxon>
        <taxon>Leptospiraceae</taxon>
        <taxon>Leptospira</taxon>
    </lineage>
</organism>
<dbReference type="Proteomes" id="UP000012106">
    <property type="component" value="Unassembled WGS sequence"/>
</dbReference>
<protein>
    <submittedName>
        <fullName evidence="1">Uncharacterized protein</fullName>
    </submittedName>
</protein>
<gene>
    <name evidence="1" type="ORF">LEP1GSC063_3036</name>
</gene>
<sequence>MLCYFAKEMGAMTVAMVLFVPFDKWKYGIMEGVHEVIHYLLYEFAVLLEK</sequence>
<evidence type="ECO:0000313" key="1">
    <source>
        <dbReference type="EMBL" id="EMN20548.1"/>
    </source>
</evidence>